<proteinExistence type="predicted"/>
<dbReference type="InParanoid" id="Q5JEM1"/>
<dbReference type="EnsemblBacteria" id="BAD86051">
    <property type="protein sequence ID" value="BAD86051"/>
    <property type="gene ID" value="TK1862"/>
</dbReference>
<name>Q5JEM1_THEKO</name>
<sequence>MSEDEFLSSLYLDKVLDEYILFSPKTLHLIRLDAESYKLLEYIRKLGVEEGVNEFLKRHPDISFQDVNLLLRKGDV</sequence>
<gene>
    <name evidence="1" type="ordered locus">TK1862</name>
</gene>
<dbReference type="EMBL" id="AP006878">
    <property type="protein sequence ID" value="BAD86051.1"/>
    <property type="molecule type" value="Genomic_DNA"/>
</dbReference>
<evidence type="ECO:0000313" key="2">
    <source>
        <dbReference type="Proteomes" id="UP000000536"/>
    </source>
</evidence>
<dbReference type="OrthoDB" id="30736at2157"/>
<evidence type="ECO:0000313" key="1">
    <source>
        <dbReference type="EMBL" id="BAD86051.1"/>
    </source>
</evidence>
<keyword evidence="2" id="KW-1185">Reference proteome</keyword>
<dbReference type="GeneID" id="78448393"/>
<dbReference type="Proteomes" id="UP000000536">
    <property type="component" value="Chromosome"/>
</dbReference>
<dbReference type="STRING" id="69014.TK1862"/>
<dbReference type="KEGG" id="tko:TK1862"/>
<reference evidence="1 2" key="1">
    <citation type="journal article" date="2005" name="Genome Res.">
        <title>Complete genome sequence of the hyperthermophilic archaeon Thermococcus kodakaraensis KOD1 and comparison with Pyrococcus genomes.</title>
        <authorList>
            <person name="Fukui T."/>
            <person name="Atomi H."/>
            <person name="Kanai T."/>
            <person name="Matsumi R."/>
            <person name="Fujiwara S."/>
            <person name="Imanaka T."/>
        </authorList>
    </citation>
    <scope>NUCLEOTIDE SEQUENCE [LARGE SCALE GENOMIC DNA]</scope>
    <source>
        <strain evidence="2">ATCC BAA-918 / JCM 12380 / KOD1</strain>
    </source>
</reference>
<accession>Q5JEM1</accession>
<dbReference type="RefSeq" id="WP_011250813.1">
    <property type="nucleotide sequence ID" value="NC_006624.1"/>
</dbReference>
<dbReference type="PATRIC" id="fig|69014.16.peg.1819"/>
<dbReference type="AlphaFoldDB" id="Q5JEM1"/>
<dbReference type="HOGENOM" id="CLU_2646118_0_0_2"/>
<protein>
    <submittedName>
        <fullName evidence="1">Uncharacterized protein</fullName>
    </submittedName>
</protein>
<organism evidence="1 2">
    <name type="scientific">Thermococcus kodakarensis (strain ATCC BAA-918 / JCM 12380 / KOD1)</name>
    <name type="common">Pyrococcus kodakaraensis (strain KOD1)</name>
    <dbReference type="NCBI Taxonomy" id="69014"/>
    <lineage>
        <taxon>Archaea</taxon>
        <taxon>Methanobacteriati</taxon>
        <taxon>Methanobacteriota</taxon>
        <taxon>Thermococci</taxon>
        <taxon>Thermococcales</taxon>
        <taxon>Thermococcaceae</taxon>
        <taxon>Thermococcus</taxon>
    </lineage>
</organism>